<gene>
    <name evidence="3" type="ORF">pFRL6_305</name>
</gene>
<feature type="region of interest" description="Disordered" evidence="1">
    <location>
        <begin position="99"/>
        <end position="135"/>
    </location>
</feature>
<feature type="transmembrane region" description="Helical" evidence="2">
    <location>
        <begin position="249"/>
        <end position="270"/>
    </location>
</feature>
<feature type="transmembrane region" description="Helical" evidence="2">
    <location>
        <begin position="282"/>
        <end position="300"/>
    </location>
</feature>
<reference evidence="3" key="1">
    <citation type="submission" date="2013-09" db="EMBL/GenBank/DDBJ databases">
        <title>Complete nucleotide sequence of Streptomyces linear plasmid pFRL6.</title>
        <authorList>
            <person name="Chen Z."/>
            <person name="Fang P."/>
            <person name="Qin Z."/>
        </authorList>
    </citation>
    <scope>NUCLEOTIDE SEQUENCE</scope>
    <source>
        <plasmid evidence="3">pFRL6</plasmid>
    </source>
</reference>
<dbReference type="AlphaFoldDB" id="V9Z786"/>
<feature type="transmembrane region" description="Helical" evidence="2">
    <location>
        <begin position="307"/>
        <end position="331"/>
    </location>
</feature>
<keyword evidence="2" id="KW-0812">Transmembrane</keyword>
<feature type="transmembrane region" description="Helical" evidence="2">
    <location>
        <begin position="191"/>
        <end position="207"/>
    </location>
</feature>
<keyword evidence="2" id="KW-0472">Membrane</keyword>
<name>V9Z786_9ACTN</name>
<keyword evidence="3" id="KW-0614">Plasmid</keyword>
<organism evidence="3">
    <name type="scientific">Streptomyces sp. F12</name>
    <dbReference type="NCBI Taxonomy" id="1436084"/>
    <lineage>
        <taxon>Bacteria</taxon>
        <taxon>Bacillati</taxon>
        <taxon>Actinomycetota</taxon>
        <taxon>Actinomycetes</taxon>
        <taxon>Kitasatosporales</taxon>
        <taxon>Streptomycetaceae</taxon>
        <taxon>Streptomyces</taxon>
    </lineage>
</organism>
<feature type="compositionally biased region" description="Low complexity" evidence="1">
    <location>
        <begin position="51"/>
        <end position="85"/>
    </location>
</feature>
<evidence type="ECO:0000256" key="1">
    <source>
        <dbReference type="SAM" id="MobiDB-lite"/>
    </source>
</evidence>
<dbReference type="RefSeq" id="WP_024127628.1">
    <property type="nucleotide sequence ID" value="NC_023286.1"/>
</dbReference>
<evidence type="ECO:0000313" key="3">
    <source>
        <dbReference type="EMBL" id="AHE40392.1"/>
    </source>
</evidence>
<dbReference type="EMBL" id="KF602051">
    <property type="protein sequence ID" value="AHE40392.1"/>
    <property type="molecule type" value="Genomic_DNA"/>
</dbReference>
<feature type="region of interest" description="Disordered" evidence="1">
    <location>
        <begin position="23"/>
        <end position="87"/>
    </location>
</feature>
<proteinExistence type="predicted"/>
<geneLocation type="plasmid" evidence="3">
    <name>pFRL6</name>
</geneLocation>
<feature type="compositionally biased region" description="Basic and acidic residues" evidence="1">
    <location>
        <begin position="23"/>
        <end position="36"/>
    </location>
</feature>
<sequence>MTTDQAEASKTVVDVLANIDKALEEADHPAAKEKQPSKAVPQEPETAPESPVATDEPPVAAAAAPQAPAGPQTASTPAPSSSRPDAWWDRVYYDDEAHWDTNTGNISDDVPPAESTVPKPQHAPTAPAHSDVDKTDEYVDNQDVEARDEPAAPVEKGDDDQVADEEGAVARAWRQAKALESLARVEGRRRAALLYLPGTALAWGLGWHRRVIAYMEAGYVAPGQLIGSLIGLTALGGGLWLAVKKKSPLLAAAALVAAGTGYAEGGTRAADYMTAHAWDPTIATPMGSALLAGGLTWWFIDRRTAHWFPPLACLMRTPTAAIGLALIFYTAPIV</sequence>
<feature type="transmembrane region" description="Helical" evidence="2">
    <location>
        <begin position="219"/>
        <end position="242"/>
    </location>
</feature>
<protein>
    <submittedName>
        <fullName evidence="3">Uncharacterized protein</fullName>
    </submittedName>
</protein>
<accession>V9Z786</accession>
<keyword evidence="2" id="KW-1133">Transmembrane helix</keyword>
<evidence type="ECO:0000256" key="2">
    <source>
        <dbReference type="SAM" id="Phobius"/>
    </source>
</evidence>